<proteinExistence type="predicted"/>
<organism evidence="2 3">
    <name type="scientific">Trifolium medium</name>
    <dbReference type="NCBI Taxonomy" id="97028"/>
    <lineage>
        <taxon>Eukaryota</taxon>
        <taxon>Viridiplantae</taxon>
        <taxon>Streptophyta</taxon>
        <taxon>Embryophyta</taxon>
        <taxon>Tracheophyta</taxon>
        <taxon>Spermatophyta</taxon>
        <taxon>Magnoliopsida</taxon>
        <taxon>eudicotyledons</taxon>
        <taxon>Gunneridae</taxon>
        <taxon>Pentapetalae</taxon>
        <taxon>rosids</taxon>
        <taxon>fabids</taxon>
        <taxon>Fabales</taxon>
        <taxon>Fabaceae</taxon>
        <taxon>Papilionoideae</taxon>
        <taxon>50 kb inversion clade</taxon>
        <taxon>NPAAA clade</taxon>
        <taxon>Hologalegina</taxon>
        <taxon>IRL clade</taxon>
        <taxon>Trifolieae</taxon>
        <taxon>Trifolium</taxon>
    </lineage>
</organism>
<feature type="region of interest" description="Disordered" evidence="1">
    <location>
        <begin position="1"/>
        <end position="43"/>
    </location>
</feature>
<comment type="caution">
    <text evidence="2">The sequence shown here is derived from an EMBL/GenBank/DDBJ whole genome shotgun (WGS) entry which is preliminary data.</text>
</comment>
<reference evidence="2 3" key="1">
    <citation type="journal article" date="2018" name="Front. Plant Sci.">
        <title>Red Clover (Trifolium pratense) and Zigzag Clover (T. medium) - A Picture of Genomic Similarities and Differences.</title>
        <authorList>
            <person name="Dluhosova J."/>
            <person name="Istvanek J."/>
            <person name="Nedelnik J."/>
            <person name="Repkova J."/>
        </authorList>
    </citation>
    <scope>NUCLEOTIDE SEQUENCE [LARGE SCALE GENOMIC DNA]</scope>
    <source>
        <strain evidence="3">cv. 10/8</strain>
        <tissue evidence="2">Leaf</tissue>
    </source>
</reference>
<evidence type="ECO:0000313" key="2">
    <source>
        <dbReference type="EMBL" id="MCI84972.1"/>
    </source>
</evidence>
<dbReference type="EMBL" id="LXQA011103712">
    <property type="protein sequence ID" value="MCI84972.1"/>
    <property type="molecule type" value="Genomic_DNA"/>
</dbReference>
<evidence type="ECO:0000313" key="3">
    <source>
        <dbReference type="Proteomes" id="UP000265520"/>
    </source>
</evidence>
<accession>A0A392VC08</accession>
<dbReference type="Proteomes" id="UP000265520">
    <property type="component" value="Unassembled WGS sequence"/>
</dbReference>
<sequence>MSVFHDFHVGSSAPTDEYGSKQKVEVSKPQKSSVPAKSPVIVT</sequence>
<protein>
    <submittedName>
        <fullName evidence="2">Double-stranded RNA-binding motif protein</fullName>
    </submittedName>
</protein>
<keyword evidence="3" id="KW-1185">Reference proteome</keyword>
<name>A0A392VC08_9FABA</name>
<dbReference type="AlphaFoldDB" id="A0A392VC08"/>
<feature type="compositionally biased region" description="Basic and acidic residues" evidence="1">
    <location>
        <begin position="18"/>
        <end position="28"/>
    </location>
</feature>
<evidence type="ECO:0000256" key="1">
    <source>
        <dbReference type="SAM" id="MobiDB-lite"/>
    </source>
</evidence>
<feature type="non-terminal residue" evidence="2">
    <location>
        <position position="43"/>
    </location>
</feature>